<dbReference type="EMBL" id="ABVL01000003">
    <property type="protein sequence ID" value="EDY21166.1"/>
    <property type="molecule type" value="Genomic_DNA"/>
</dbReference>
<dbReference type="Gene3D" id="3.30.160.250">
    <property type="match status" value="1"/>
</dbReference>
<gene>
    <name evidence="1" type="ORF">CfE428DRAFT_1459</name>
</gene>
<name>B4CY18_9BACT</name>
<dbReference type="RefSeq" id="WP_006978785.1">
    <property type="nucleotide sequence ID" value="NZ_ABVL01000003.1"/>
</dbReference>
<sequence>MTFVAMELNFDVHEEDGMLVAVCQDPDMATHGRTLEELIQMVKELIQCHFDEGDARRTAKARLHFHEESILAYS</sequence>
<evidence type="ECO:0000313" key="2">
    <source>
        <dbReference type="Proteomes" id="UP000005824"/>
    </source>
</evidence>
<dbReference type="InParanoid" id="B4CY18"/>
<protein>
    <recommendedName>
        <fullName evidence="3">2-oxoisovalerate dehydrogenase, E1 component beta subunit</fullName>
    </recommendedName>
</protein>
<dbReference type="Proteomes" id="UP000005824">
    <property type="component" value="Unassembled WGS sequence"/>
</dbReference>
<comment type="caution">
    <text evidence="1">The sequence shown here is derived from an EMBL/GenBank/DDBJ whole genome shotgun (WGS) entry which is preliminary data.</text>
</comment>
<dbReference type="SUPFAM" id="SSF143100">
    <property type="entry name" value="TTHA1013/TTHA0281-like"/>
    <property type="match status" value="1"/>
</dbReference>
<proteinExistence type="predicted"/>
<dbReference type="InterPro" id="IPR035069">
    <property type="entry name" value="TTHA1013/TTHA0281-like"/>
</dbReference>
<accession>B4CY18</accession>
<evidence type="ECO:0000313" key="1">
    <source>
        <dbReference type="EMBL" id="EDY21166.1"/>
    </source>
</evidence>
<keyword evidence="2" id="KW-1185">Reference proteome</keyword>
<dbReference type="AlphaFoldDB" id="B4CY18"/>
<organism evidence="1 2">
    <name type="scientific">Chthoniobacter flavus Ellin428</name>
    <dbReference type="NCBI Taxonomy" id="497964"/>
    <lineage>
        <taxon>Bacteria</taxon>
        <taxon>Pseudomonadati</taxon>
        <taxon>Verrucomicrobiota</taxon>
        <taxon>Spartobacteria</taxon>
        <taxon>Chthoniobacterales</taxon>
        <taxon>Chthoniobacteraceae</taxon>
        <taxon>Chthoniobacter</taxon>
    </lineage>
</organism>
<reference evidence="1 2" key="1">
    <citation type="journal article" date="2011" name="J. Bacteriol.">
        <title>Genome sequence of Chthoniobacter flavus Ellin428, an aerobic heterotrophic soil bacterium.</title>
        <authorList>
            <person name="Kant R."/>
            <person name="van Passel M.W."/>
            <person name="Palva A."/>
            <person name="Lucas S."/>
            <person name="Lapidus A."/>
            <person name="Glavina Del Rio T."/>
            <person name="Dalin E."/>
            <person name="Tice H."/>
            <person name="Bruce D."/>
            <person name="Goodwin L."/>
            <person name="Pitluck S."/>
            <person name="Larimer F.W."/>
            <person name="Land M.L."/>
            <person name="Hauser L."/>
            <person name="Sangwan P."/>
            <person name="de Vos W.M."/>
            <person name="Janssen P.H."/>
            <person name="Smidt H."/>
        </authorList>
    </citation>
    <scope>NUCLEOTIDE SEQUENCE [LARGE SCALE GENOMIC DNA]</scope>
    <source>
        <strain evidence="1 2">Ellin428</strain>
    </source>
</reference>
<evidence type="ECO:0008006" key="3">
    <source>
        <dbReference type="Google" id="ProtNLM"/>
    </source>
</evidence>